<dbReference type="InterPro" id="IPR005657">
    <property type="entry name" value="Triabi/Procalin"/>
</dbReference>
<feature type="signal peptide" evidence="5">
    <location>
        <begin position="1"/>
        <end position="18"/>
    </location>
</feature>
<dbReference type="InterPro" id="IPR012674">
    <property type="entry name" value="Calycin"/>
</dbReference>
<reference evidence="6" key="1">
    <citation type="journal article" date="2018" name="PLoS Negl. Trop. Dis.">
        <title>An insight into the salivary gland and fat body transcriptome of Panstrongylus lignarius (Hemiptera: Heteroptera), the main vector of Chagas disease in Peru.</title>
        <authorList>
            <person name="Nevoa J.C."/>
            <person name="Mendes M.T."/>
            <person name="da Silva M.V."/>
            <person name="Soares S.C."/>
            <person name="Oliveira C.J.F."/>
            <person name="Ribeiro J.M.C."/>
        </authorList>
    </citation>
    <scope>NUCLEOTIDE SEQUENCE</scope>
</reference>
<organism evidence="6">
    <name type="scientific">Panstrongylus lignarius</name>
    <dbReference type="NCBI Taxonomy" id="156445"/>
    <lineage>
        <taxon>Eukaryota</taxon>
        <taxon>Metazoa</taxon>
        <taxon>Ecdysozoa</taxon>
        <taxon>Arthropoda</taxon>
        <taxon>Hexapoda</taxon>
        <taxon>Insecta</taxon>
        <taxon>Pterygota</taxon>
        <taxon>Neoptera</taxon>
        <taxon>Paraneoptera</taxon>
        <taxon>Hemiptera</taxon>
        <taxon>Heteroptera</taxon>
        <taxon>Panheteroptera</taxon>
        <taxon>Cimicomorpha</taxon>
        <taxon>Reduviidae</taxon>
        <taxon>Triatominae</taxon>
        <taxon>Panstrongylus</taxon>
    </lineage>
</organism>
<comment type="similarity">
    <text evidence="4">Belongs to the calycin superfamily. Triabin family.</text>
</comment>
<dbReference type="AlphaFoldDB" id="A0A224XWE6"/>
<proteinExistence type="inferred from homology"/>
<dbReference type="GO" id="GO:0005576">
    <property type="term" value="C:extracellular region"/>
    <property type="evidence" value="ECO:0007669"/>
    <property type="project" value="UniProtKB-SubCell"/>
</dbReference>
<name>A0A224XWE6_9HEMI</name>
<evidence type="ECO:0000256" key="4">
    <source>
        <dbReference type="ARBA" id="ARBA00034121"/>
    </source>
</evidence>
<dbReference type="Pfam" id="PF03973">
    <property type="entry name" value="Triabin"/>
    <property type="match status" value="1"/>
</dbReference>
<evidence type="ECO:0000256" key="1">
    <source>
        <dbReference type="ARBA" id="ARBA00004613"/>
    </source>
</evidence>
<evidence type="ECO:0000256" key="2">
    <source>
        <dbReference type="ARBA" id="ARBA00022525"/>
    </source>
</evidence>
<feature type="chain" id="PRO_5012488518" evidence="5">
    <location>
        <begin position="19"/>
        <end position="81"/>
    </location>
</feature>
<keyword evidence="3 5" id="KW-0732">Signal</keyword>
<evidence type="ECO:0000313" key="6">
    <source>
        <dbReference type="EMBL" id="JAW15544.1"/>
    </source>
</evidence>
<dbReference type="GO" id="GO:0030682">
    <property type="term" value="P:symbiont-mediated perturbation of host defenses"/>
    <property type="evidence" value="ECO:0007669"/>
    <property type="project" value="InterPro"/>
</dbReference>
<dbReference type="SUPFAM" id="SSF50814">
    <property type="entry name" value="Lipocalins"/>
    <property type="match status" value="1"/>
</dbReference>
<sequence length="81" mass="9232">MKMIITITFLGVLMQAFAEECKLMKAADNFDSEKYFSVGHVYVTHSRDGPNTDVCREYKTTKNNDGTSNTVLISDYKKGRR</sequence>
<keyword evidence="2" id="KW-0964">Secreted</keyword>
<protein>
    <submittedName>
        <fullName evidence="6">Putative salivary lipocalin</fullName>
    </submittedName>
</protein>
<comment type="subcellular location">
    <subcellularLocation>
        <location evidence="1">Secreted</location>
    </subcellularLocation>
</comment>
<dbReference type="EMBL" id="GFTR01000882">
    <property type="protein sequence ID" value="JAW15544.1"/>
    <property type="molecule type" value="Transcribed_RNA"/>
</dbReference>
<accession>A0A224XWE6</accession>
<evidence type="ECO:0000256" key="5">
    <source>
        <dbReference type="SAM" id="SignalP"/>
    </source>
</evidence>
<evidence type="ECO:0000256" key="3">
    <source>
        <dbReference type="ARBA" id="ARBA00022729"/>
    </source>
</evidence>
<dbReference type="Gene3D" id="2.40.128.20">
    <property type="match status" value="1"/>
</dbReference>